<dbReference type="InterPro" id="IPR010982">
    <property type="entry name" value="Lambda_DNA-bd_dom_sf"/>
</dbReference>
<dbReference type="Pfam" id="PF19054">
    <property type="entry name" value="DUF5753"/>
    <property type="match status" value="1"/>
</dbReference>
<dbReference type="Gene3D" id="1.10.260.40">
    <property type="entry name" value="lambda repressor-like DNA-binding domains"/>
    <property type="match status" value="1"/>
</dbReference>
<comment type="caution">
    <text evidence="2">The sequence shown here is derived from an EMBL/GenBank/DDBJ whole genome shotgun (WGS) entry which is preliminary data.</text>
</comment>
<dbReference type="InterPro" id="IPR043917">
    <property type="entry name" value="DUF5753"/>
</dbReference>
<dbReference type="CDD" id="cd00093">
    <property type="entry name" value="HTH_XRE"/>
    <property type="match status" value="1"/>
</dbReference>
<dbReference type="RefSeq" id="WP_109363988.1">
    <property type="nucleotide sequence ID" value="NZ_JBJVNI010000002.1"/>
</dbReference>
<evidence type="ECO:0000259" key="1">
    <source>
        <dbReference type="PROSITE" id="PS50943"/>
    </source>
</evidence>
<reference evidence="2 3" key="1">
    <citation type="submission" date="2024-12" db="EMBL/GenBank/DDBJ databases">
        <title>Forecasting of Potato common scab and diversities of Pathogenic streptomyces spp. in china.</title>
        <authorList>
            <person name="Handique U."/>
            <person name="Wu J."/>
        </authorList>
    </citation>
    <scope>NUCLEOTIDE SEQUENCE [LARGE SCALE GENOMIC DNA]</scope>
    <source>
        <strain evidence="2 3">ZRIMU1530</strain>
    </source>
</reference>
<dbReference type="SMART" id="SM00530">
    <property type="entry name" value="HTH_XRE"/>
    <property type="match status" value="1"/>
</dbReference>
<keyword evidence="3" id="KW-1185">Reference proteome</keyword>
<evidence type="ECO:0000313" key="3">
    <source>
        <dbReference type="Proteomes" id="UP001631957"/>
    </source>
</evidence>
<accession>A0ABW9HIA6</accession>
<dbReference type="InterPro" id="IPR001387">
    <property type="entry name" value="Cro/C1-type_HTH"/>
</dbReference>
<evidence type="ECO:0000313" key="2">
    <source>
        <dbReference type="EMBL" id="MFM9607790.1"/>
    </source>
</evidence>
<organism evidence="2 3">
    <name type="scientific">Streptomyces niveiscabiei</name>
    <dbReference type="NCBI Taxonomy" id="164115"/>
    <lineage>
        <taxon>Bacteria</taxon>
        <taxon>Bacillati</taxon>
        <taxon>Actinomycetota</taxon>
        <taxon>Actinomycetes</taxon>
        <taxon>Kitasatosporales</taxon>
        <taxon>Streptomycetaceae</taxon>
        <taxon>Streptomyces</taxon>
    </lineage>
</organism>
<sequence>MSENIYEDVDDTGWDVEPGDEIEPVIQAIGALLKFWREKAGLSVAEFAVRMKFGEDMIRKMENGRRIPRPEFLEKADRELRAEGCLRHFMETVRKARYPKTQGGLREKEGRAVEFLLYSSHNIHGLLQTPEYARAVFDMRHPPLSGEVLERALDERLARKSVFQKDPTPTFSFIQEQVTLERPFGGKEVLRRQLEHILDIAQLKNVTFQIMPTEREEHAGTQGRIHVLKFVDGSAVGRSDGAYNGRPVSNPRDVMILEGRYGMIRSQALSPRESRTHVEQLLGRL</sequence>
<dbReference type="Pfam" id="PF13560">
    <property type="entry name" value="HTH_31"/>
    <property type="match status" value="1"/>
</dbReference>
<dbReference type="EMBL" id="JBJVNI010000002">
    <property type="protein sequence ID" value="MFM9607790.1"/>
    <property type="molecule type" value="Genomic_DNA"/>
</dbReference>
<name>A0ABW9HIA6_9ACTN</name>
<protein>
    <submittedName>
        <fullName evidence="2">Helix-turn-helix domain-containing protein</fullName>
    </submittedName>
</protein>
<dbReference type="PROSITE" id="PS50943">
    <property type="entry name" value="HTH_CROC1"/>
    <property type="match status" value="1"/>
</dbReference>
<dbReference type="SUPFAM" id="SSF47413">
    <property type="entry name" value="lambda repressor-like DNA-binding domains"/>
    <property type="match status" value="1"/>
</dbReference>
<proteinExistence type="predicted"/>
<dbReference type="Proteomes" id="UP001631957">
    <property type="component" value="Unassembled WGS sequence"/>
</dbReference>
<gene>
    <name evidence="2" type="ORF">ACKI18_03595</name>
</gene>
<feature type="domain" description="HTH cro/C1-type" evidence="1">
    <location>
        <begin position="33"/>
        <end position="75"/>
    </location>
</feature>